<dbReference type="Gene3D" id="2.120.10.30">
    <property type="entry name" value="TolB, C-terminal domain"/>
    <property type="match status" value="1"/>
</dbReference>
<evidence type="ECO:0000256" key="3">
    <source>
        <dbReference type="SAM" id="SignalP"/>
    </source>
</evidence>
<dbReference type="GO" id="GO:0005576">
    <property type="term" value="C:extracellular region"/>
    <property type="evidence" value="ECO:0007669"/>
    <property type="project" value="UniProtKB-SubCell"/>
</dbReference>
<comment type="subcellular location">
    <subcellularLocation>
        <location evidence="1">Secreted</location>
    </subcellularLocation>
</comment>
<comment type="caution">
    <text evidence="4">The sequence shown here is derived from an EMBL/GenBank/DDBJ whole genome shotgun (WGS) entry which is preliminary data.</text>
</comment>
<evidence type="ECO:0000256" key="1">
    <source>
        <dbReference type="ARBA" id="ARBA00004613"/>
    </source>
</evidence>
<dbReference type="SUPFAM" id="SSF63829">
    <property type="entry name" value="Calcium-dependent phosphotriesterase"/>
    <property type="match status" value="1"/>
</dbReference>
<accession>A0A7K1TCI4</accession>
<keyword evidence="3" id="KW-0732">Signal</keyword>
<evidence type="ECO:0000256" key="2">
    <source>
        <dbReference type="ARBA" id="ARBA00022525"/>
    </source>
</evidence>
<dbReference type="InterPro" id="IPR011042">
    <property type="entry name" value="6-blade_b-propeller_TolB-like"/>
</dbReference>
<dbReference type="PANTHER" id="PTHR10009:SF18">
    <property type="entry name" value="PROTEIN YELLOW-LIKE PROTEIN"/>
    <property type="match status" value="1"/>
</dbReference>
<dbReference type="AlphaFoldDB" id="A0A7K1TCI4"/>
<dbReference type="Proteomes" id="UP000441336">
    <property type="component" value="Unassembled WGS sequence"/>
</dbReference>
<feature type="signal peptide" evidence="3">
    <location>
        <begin position="1"/>
        <end position="29"/>
    </location>
</feature>
<reference evidence="4 5" key="1">
    <citation type="submission" date="2019-12" db="EMBL/GenBank/DDBJ databases">
        <title>Hymenobacter sp. HMF4947 Genome sequencing and assembly.</title>
        <authorList>
            <person name="Kang H."/>
            <person name="Cha I."/>
            <person name="Kim H."/>
            <person name="Joh K."/>
        </authorList>
    </citation>
    <scope>NUCLEOTIDE SEQUENCE [LARGE SCALE GENOMIC DNA]</scope>
    <source>
        <strain evidence="4 5">HMF4947</strain>
    </source>
</reference>
<keyword evidence="5" id="KW-1185">Reference proteome</keyword>
<dbReference type="InterPro" id="IPR017996">
    <property type="entry name" value="MRJP/yellow-related"/>
</dbReference>
<gene>
    <name evidence="4" type="ORF">GO988_07165</name>
</gene>
<evidence type="ECO:0008006" key="6">
    <source>
        <dbReference type="Google" id="ProtNLM"/>
    </source>
</evidence>
<dbReference type="PANTHER" id="PTHR10009">
    <property type="entry name" value="PROTEIN YELLOW-RELATED"/>
    <property type="match status" value="1"/>
</dbReference>
<keyword evidence="2" id="KW-0964">Secreted</keyword>
<proteinExistence type="predicted"/>
<protein>
    <recommendedName>
        <fullName evidence="6">Gluconolactonase</fullName>
    </recommendedName>
</protein>
<sequence length="417" mass="44620">MPNPGPPCGAGVFVSFPLSFMRFPFPFSAAAPAAMVATGLLLAACNSGTSTADQPRGTIPADSTAAHVPAPVPANSPLTIVAEINSPQITGVAVAPGGKIFAFSPRWDYNPTFPVALVGANNTLTAYPDAGWCTWNDSVKTEPQKHWISPQAGYVDTQGMLWIVDPASPGLKYTVAGGPKLVKTDPKTSKVVQTIAIPESVAPRKSYLNDVRIDLQNNYAYLTESGTGSLVVVDLKTGQSRGLLKQHTSTLPTPGFITKAQGHALIDPMGKPGSFKADGIALSTDNQYLYYRALSGHSLYRIKTAVLRNAALSPAQVSAAVEKLADAPACDGMELDSKNNLYLTGFENGEILRRTPEGKIETLVKEARLEWPDTFAWDPDGKSIYFTVSELDKTPNWNKGVGQAHEPFRIYKMALAK</sequence>
<dbReference type="Pfam" id="PF03022">
    <property type="entry name" value="MRJP"/>
    <property type="match status" value="1"/>
</dbReference>
<evidence type="ECO:0000313" key="5">
    <source>
        <dbReference type="Proteomes" id="UP000441336"/>
    </source>
</evidence>
<feature type="chain" id="PRO_5029740855" description="Gluconolactonase" evidence="3">
    <location>
        <begin position="30"/>
        <end position="417"/>
    </location>
</feature>
<organism evidence="4 5">
    <name type="scientific">Hymenobacter ginkgonis</name>
    <dbReference type="NCBI Taxonomy" id="2682976"/>
    <lineage>
        <taxon>Bacteria</taxon>
        <taxon>Pseudomonadati</taxon>
        <taxon>Bacteroidota</taxon>
        <taxon>Cytophagia</taxon>
        <taxon>Cytophagales</taxon>
        <taxon>Hymenobacteraceae</taxon>
        <taxon>Hymenobacter</taxon>
    </lineage>
</organism>
<dbReference type="EMBL" id="WQKZ01000002">
    <property type="protein sequence ID" value="MVN76100.1"/>
    <property type="molecule type" value="Genomic_DNA"/>
</dbReference>
<name>A0A7K1TCI4_9BACT</name>
<evidence type="ECO:0000313" key="4">
    <source>
        <dbReference type="EMBL" id="MVN76100.1"/>
    </source>
</evidence>